<dbReference type="RefSeq" id="WP_098454979.1">
    <property type="nucleotide sequence ID" value="NZ_PDJG01000001.1"/>
</dbReference>
<dbReference type="AlphaFoldDB" id="A0A2A9E4Q5"/>
<comment type="subcellular location">
    <subcellularLocation>
        <location evidence="1 10">Cell membrane</location>
        <topology evidence="1 10">Multi-pass membrane protein</topology>
    </subcellularLocation>
</comment>
<dbReference type="GO" id="GO:0062054">
    <property type="term" value="F:fluoride channel activity"/>
    <property type="evidence" value="ECO:0007669"/>
    <property type="project" value="UniProtKB-UniRule"/>
</dbReference>
<keyword evidence="3 10" id="KW-0812">Transmembrane</keyword>
<dbReference type="GO" id="GO:0140114">
    <property type="term" value="P:cellular detoxification of fluoride"/>
    <property type="evidence" value="ECO:0007669"/>
    <property type="project" value="UniProtKB-UniRule"/>
</dbReference>
<evidence type="ECO:0000256" key="7">
    <source>
        <dbReference type="ARBA" id="ARBA00035120"/>
    </source>
</evidence>
<evidence type="ECO:0000313" key="11">
    <source>
        <dbReference type="EMBL" id="PFG33834.1"/>
    </source>
</evidence>
<feature type="transmembrane region" description="Helical" evidence="10">
    <location>
        <begin position="74"/>
        <end position="94"/>
    </location>
</feature>
<evidence type="ECO:0000256" key="1">
    <source>
        <dbReference type="ARBA" id="ARBA00004651"/>
    </source>
</evidence>
<evidence type="ECO:0000256" key="4">
    <source>
        <dbReference type="ARBA" id="ARBA00022989"/>
    </source>
</evidence>
<evidence type="ECO:0000256" key="6">
    <source>
        <dbReference type="ARBA" id="ARBA00023303"/>
    </source>
</evidence>
<evidence type="ECO:0000256" key="9">
    <source>
        <dbReference type="ARBA" id="ARBA00049940"/>
    </source>
</evidence>
<sequence length="147" mass="14964">MARPVHLDPALVLLVAAGGALGTAARYLLITAVPPHDGWPVATLVANVTGAFLLGLLLETLVRRGTETLGVRQVRLGAGTGFLGGFTTFSTLAVETERHLADGAVGQGLVYVAASLVLGLGACLGGVVLAAARQRRKADRASRAEAS</sequence>
<organism evidence="11 12">
    <name type="scientific">Sanguibacter antarcticus</name>
    <dbReference type="NCBI Taxonomy" id="372484"/>
    <lineage>
        <taxon>Bacteria</taxon>
        <taxon>Bacillati</taxon>
        <taxon>Actinomycetota</taxon>
        <taxon>Actinomycetes</taxon>
        <taxon>Micrococcales</taxon>
        <taxon>Sanguibacteraceae</taxon>
        <taxon>Sanguibacter</taxon>
    </lineage>
</organism>
<evidence type="ECO:0000256" key="2">
    <source>
        <dbReference type="ARBA" id="ARBA00022475"/>
    </source>
</evidence>
<reference evidence="11 12" key="1">
    <citation type="submission" date="2017-10" db="EMBL/GenBank/DDBJ databases">
        <title>Sequencing the genomes of 1000 actinobacteria strains.</title>
        <authorList>
            <person name="Klenk H.-P."/>
        </authorList>
    </citation>
    <scope>NUCLEOTIDE SEQUENCE [LARGE SCALE GENOMIC DNA]</scope>
    <source>
        <strain evidence="11 12">DSM 18966</strain>
    </source>
</reference>
<keyword evidence="2 10" id="KW-1003">Cell membrane</keyword>
<dbReference type="GO" id="GO:0046872">
    <property type="term" value="F:metal ion binding"/>
    <property type="evidence" value="ECO:0007669"/>
    <property type="project" value="UniProtKB-KW"/>
</dbReference>
<gene>
    <name evidence="10" type="primary">fluC</name>
    <name evidence="10" type="synonym">crcB</name>
    <name evidence="11" type="ORF">ATL42_1726</name>
</gene>
<comment type="similarity">
    <text evidence="7 10">Belongs to the fluoride channel Fluc/FEX (TC 1.A.43) family.</text>
</comment>
<keyword evidence="10" id="KW-0479">Metal-binding</keyword>
<dbReference type="PANTHER" id="PTHR28259:SF1">
    <property type="entry name" value="FLUORIDE EXPORT PROTEIN 1-RELATED"/>
    <property type="match status" value="1"/>
</dbReference>
<comment type="catalytic activity">
    <reaction evidence="8">
        <text>fluoride(in) = fluoride(out)</text>
        <dbReference type="Rhea" id="RHEA:76159"/>
        <dbReference type="ChEBI" id="CHEBI:17051"/>
    </reaction>
    <physiologicalReaction direction="left-to-right" evidence="8">
        <dbReference type="Rhea" id="RHEA:76160"/>
    </physiologicalReaction>
</comment>
<feature type="transmembrane region" description="Helical" evidence="10">
    <location>
        <begin position="41"/>
        <end position="62"/>
    </location>
</feature>
<evidence type="ECO:0000256" key="3">
    <source>
        <dbReference type="ARBA" id="ARBA00022692"/>
    </source>
</evidence>
<evidence type="ECO:0000256" key="5">
    <source>
        <dbReference type="ARBA" id="ARBA00023136"/>
    </source>
</evidence>
<keyword evidence="10" id="KW-0813">Transport</keyword>
<keyword evidence="5 10" id="KW-0472">Membrane</keyword>
<keyword evidence="4 10" id="KW-1133">Transmembrane helix</keyword>
<feature type="transmembrane region" description="Helical" evidence="10">
    <location>
        <begin position="109"/>
        <end position="132"/>
    </location>
</feature>
<dbReference type="EMBL" id="PDJG01000001">
    <property type="protein sequence ID" value="PFG33834.1"/>
    <property type="molecule type" value="Genomic_DNA"/>
</dbReference>
<comment type="function">
    <text evidence="9 10">Fluoride-specific ion channel. Important for reducing fluoride concentration in the cell, thus reducing its toxicity.</text>
</comment>
<protein>
    <recommendedName>
        <fullName evidence="10">Fluoride-specific ion channel FluC</fullName>
    </recommendedName>
</protein>
<proteinExistence type="inferred from homology"/>
<dbReference type="HAMAP" id="MF_00454">
    <property type="entry name" value="FluC"/>
    <property type="match status" value="1"/>
</dbReference>
<accession>A0A2A9E4Q5</accession>
<dbReference type="Proteomes" id="UP000225548">
    <property type="component" value="Unassembled WGS sequence"/>
</dbReference>
<comment type="caution">
    <text evidence="11">The sequence shown here is derived from an EMBL/GenBank/DDBJ whole genome shotgun (WGS) entry which is preliminary data.</text>
</comment>
<feature type="binding site" evidence="10">
    <location>
        <position position="87"/>
    </location>
    <ligand>
        <name>Na(+)</name>
        <dbReference type="ChEBI" id="CHEBI:29101"/>
        <note>structural</note>
    </ligand>
</feature>
<keyword evidence="10" id="KW-0406">Ion transport</keyword>
<dbReference type="GO" id="GO:0005886">
    <property type="term" value="C:plasma membrane"/>
    <property type="evidence" value="ECO:0007669"/>
    <property type="project" value="UniProtKB-SubCell"/>
</dbReference>
<keyword evidence="12" id="KW-1185">Reference proteome</keyword>
<keyword evidence="10" id="KW-0915">Sodium</keyword>
<name>A0A2A9E4Q5_9MICO</name>
<dbReference type="PANTHER" id="PTHR28259">
    <property type="entry name" value="FLUORIDE EXPORT PROTEIN 1-RELATED"/>
    <property type="match status" value="1"/>
</dbReference>
<evidence type="ECO:0000256" key="8">
    <source>
        <dbReference type="ARBA" id="ARBA00035585"/>
    </source>
</evidence>
<dbReference type="Pfam" id="PF02537">
    <property type="entry name" value="CRCB"/>
    <property type="match status" value="1"/>
</dbReference>
<feature type="binding site" evidence="10">
    <location>
        <position position="84"/>
    </location>
    <ligand>
        <name>Na(+)</name>
        <dbReference type="ChEBI" id="CHEBI:29101"/>
        <note>structural</note>
    </ligand>
</feature>
<keyword evidence="6 10" id="KW-0407">Ion channel</keyword>
<dbReference type="InterPro" id="IPR003691">
    <property type="entry name" value="FluC"/>
</dbReference>
<comment type="activity regulation">
    <text evidence="10">Na(+) is not transported, but it plays an essential structural role and its presence is essential for fluoride channel function.</text>
</comment>
<evidence type="ECO:0000256" key="10">
    <source>
        <dbReference type="HAMAP-Rule" id="MF_00454"/>
    </source>
</evidence>
<evidence type="ECO:0000313" key="12">
    <source>
        <dbReference type="Proteomes" id="UP000225548"/>
    </source>
</evidence>